<feature type="compositionally biased region" description="Acidic residues" evidence="1">
    <location>
        <begin position="18"/>
        <end position="38"/>
    </location>
</feature>
<dbReference type="STRING" id="764103.G7EA44"/>
<proteinExistence type="predicted"/>
<feature type="region of interest" description="Disordered" evidence="1">
    <location>
        <begin position="137"/>
        <end position="176"/>
    </location>
</feature>
<sequence>MARPGPTKRPRPTVEPDAQTEPDEEDSCEAEGPEDDEIGDLSNAVWAIIGKLEWLTRAQVEKAVSFANATLEANISSLTSHVLLSRRASSRELDLLRRSFAEFTFSEDEFCALFAITQDVHGARRSQSPEVIPVDPALSTVGQSDKHQGSHSPVNAPASPFEDLASPEDALQAPSSALERVVRTSSNGHQLVRLLQDSPGLQHLLDIEFERQESVHKTALAELSAQFEAKQTELQQMVAQLVQHIADHSTVPYTPPHIPGRESLDGMLTNTHNKLKSKLYAKVKLDPAAAAMRMLPAPVEDDASDEKKAYQQKVKDAVLGRYGCKLLGVPLLWSDEVLGGCWIPRYEFQPVQTIRDVWEEHHNGLNGLISIRELERDWKSHWKFNEGRMKTEHSRRRHIVNYMTKSLAAGVPMEEALSTLEADFPPGTSLRTVYDTLKQRKFSALPTQVNPLRPAKSDES</sequence>
<evidence type="ECO:0000256" key="1">
    <source>
        <dbReference type="SAM" id="MobiDB-lite"/>
    </source>
</evidence>
<feature type="region of interest" description="Disordered" evidence="1">
    <location>
        <begin position="1"/>
        <end position="38"/>
    </location>
</feature>
<dbReference type="Proteomes" id="UP000009131">
    <property type="component" value="Unassembled WGS sequence"/>
</dbReference>
<dbReference type="GO" id="GO:0000981">
    <property type="term" value="F:DNA-binding transcription factor activity, RNA polymerase II-specific"/>
    <property type="evidence" value="ECO:0007669"/>
    <property type="project" value="TreeGrafter"/>
</dbReference>
<dbReference type="PANTHER" id="PTHR37784">
    <property type="entry name" value="PROTEIN MSN1"/>
    <property type="match status" value="1"/>
</dbReference>
<dbReference type="AlphaFoldDB" id="G7EA44"/>
<feature type="domain" description="Transcription activator GCR1-like" evidence="2">
    <location>
        <begin position="351"/>
        <end position="421"/>
    </location>
</feature>
<dbReference type="HOGENOM" id="CLU_594586_0_0_1"/>
<evidence type="ECO:0000313" key="4">
    <source>
        <dbReference type="Proteomes" id="UP000009131"/>
    </source>
</evidence>
<dbReference type="InterPro" id="IPR052146">
    <property type="entry name" value="HOT1"/>
</dbReference>
<evidence type="ECO:0000313" key="3">
    <source>
        <dbReference type="EMBL" id="GAA99704.1"/>
    </source>
</evidence>
<name>G7EA44_MIXOS</name>
<dbReference type="EMBL" id="BABT02000229">
    <property type="protein sequence ID" value="GAA99704.1"/>
    <property type="molecule type" value="Genomic_DNA"/>
</dbReference>
<dbReference type="InParanoid" id="G7EA44"/>
<organism evidence="3 4">
    <name type="scientific">Mixia osmundae (strain CBS 9802 / IAM 14324 / JCM 22182 / KY 12970)</name>
    <dbReference type="NCBI Taxonomy" id="764103"/>
    <lineage>
        <taxon>Eukaryota</taxon>
        <taxon>Fungi</taxon>
        <taxon>Dikarya</taxon>
        <taxon>Basidiomycota</taxon>
        <taxon>Pucciniomycotina</taxon>
        <taxon>Mixiomycetes</taxon>
        <taxon>Mixiales</taxon>
        <taxon>Mixiaceae</taxon>
        <taxon>Mixia</taxon>
    </lineage>
</organism>
<evidence type="ECO:0000259" key="2">
    <source>
        <dbReference type="Pfam" id="PF12550"/>
    </source>
</evidence>
<feature type="compositionally biased region" description="Basic residues" evidence="1">
    <location>
        <begin position="1"/>
        <end position="11"/>
    </location>
</feature>
<dbReference type="InterPro" id="IPR022210">
    <property type="entry name" value="TF_GCR1-like"/>
</dbReference>
<comment type="caution">
    <text evidence="3">The sequence shown here is derived from an EMBL/GenBank/DDBJ whole genome shotgun (WGS) entry which is preliminary data.</text>
</comment>
<dbReference type="RefSeq" id="XP_014566180.1">
    <property type="nucleotide sequence ID" value="XM_014710694.1"/>
</dbReference>
<dbReference type="GO" id="GO:0060963">
    <property type="term" value="P:positive regulation of ribosomal protein gene transcription by RNA polymerase II"/>
    <property type="evidence" value="ECO:0007669"/>
    <property type="project" value="TreeGrafter"/>
</dbReference>
<gene>
    <name evidence="3" type="primary">Mo06407</name>
    <name evidence="3" type="ORF">E5Q_06407</name>
</gene>
<keyword evidence="4" id="KW-1185">Reference proteome</keyword>
<reference evidence="3 4" key="1">
    <citation type="journal article" date="2011" name="J. Gen. Appl. Microbiol.">
        <title>Draft genome sequencing of the enigmatic basidiomycete Mixia osmundae.</title>
        <authorList>
            <person name="Nishida H."/>
            <person name="Nagatsuka Y."/>
            <person name="Sugiyama J."/>
        </authorList>
    </citation>
    <scope>NUCLEOTIDE SEQUENCE [LARGE SCALE GENOMIC DNA]</scope>
    <source>
        <strain evidence="4">CBS 9802 / IAM 14324 / JCM 22182 / KY 12970</strain>
    </source>
</reference>
<dbReference type="Pfam" id="PF12550">
    <property type="entry name" value="GCR1_C"/>
    <property type="match status" value="1"/>
</dbReference>
<accession>G7EA44</accession>
<protein>
    <recommendedName>
        <fullName evidence="2">Transcription activator GCR1-like domain-containing protein</fullName>
    </recommendedName>
</protein>
<dbReference type="OrthoDB" id="2663544at2759"/>
<reference evidence="3 4" key="2">
    <citation type="journal article" date="2012" name="Open Biol.">
        <title>Characteristics of nucleosomes and linker DNA regions on the genome of the basidiomycete Mixia osmundae revealed by mono- and dinucleosome mapping.</title>
        <authorList>
            <person name="Nishida H."/>
            <person name="Kondo S."/>
            <person name="Matsumoto T."/>
            <person name="Suzuki Y."/>
            <person name="Yoshikawa H."/>
            <person name="Taylor T.D."/>
            <person name="Sugiyama J."/>
        </authorList>
    </citation>
    <scope>NUCLEOTIDE SEQUENCE [LARGE SCALE GENOMIC DNA]</scope>
    <source>
        <strain evidence="4">CBS 9802 / IAM 14324 / JCM 22182 / KY 12970</strain>
    </source>
</reference>
<dbReference type="GO" id="GO:0000978">
    <property type="term" value="F:RNA polymerase II cis-regulatory region sequence-specific DNA binding"/>
    <property type="evidence" value="ECO:0007669"/>
    <property type="project" value="TreeGrafter"/>
</dbReference>
<dbReference type="PANTHER" id="PTHR37784:SF2">
    <property type="entry name" value="HIGH-OSMOLARITY-INDUCED TRANSCRIPTION PROTEIN 1"/>
    <property type="match status" value="1"/>
</dbReference>